<dbReference type="InterPro" id="IPR025201">
    <property type="entry name" value="KdpD_TM"/>
</dbReference>
<dbReference type="PRINTS" id="PR00344">
    <property type="entry name" value="BCTRLSENSOR"/>
</dbReference>
<evidence type="ECO:0000256" key="13">
    <source>
        <dbReference type="SAM" id="Phobius"/>
    </source>
</evidence>
<evidence type="ECO:0000256" key="12">
    <source>
        <dbReference type="ARBA" id="ARBA00023136"/>
    </source>
</evidence>
<evidence type="ECO:0000256" key="3">
    <source>
        <dbReference type="ARBA" id="ARBA00012438"/>
    </source>
</evidence>
<feature type="transmembrane region" description="Helical" evidence="13">
    <location>
        <begin position="9"/>
        <end position="29"/>
    </location>
</feature>
<dbReference type="CDD" id="cd16922">
    <property type="entry name" value="HATPase_EvgS-ArcB-TorS-like"/>
    <property type="match status" value="1"/>
</dbReference>
<dbReference type="Proteomes" id="UP001576780">
    <property type="component" value="Unassembled WGS sequence"/>
</dbReference>
<dbReference type="InterPro" id="IPR003594">
    <property type="entry name" value="HATPase_dom"/>
</dbReference>
<keyword evidence="5" id="KW-0808">Transferase</keyword>
<keyword evidence="7" id="KW-0547">Nucleotide-binding</keyword>
<feature type="transmembrane region" description="Helical" evidence="13">
    <location>
        <begin position="35"/>
        <end position="54"/>
    </location>
</feature>
<dbReference type="InterPro" id="IPR004358">
    <property type="entry name" value="Sig_transdc_His_kin-like_C"/>
</dbReference>
<feature type="transmembrane region" description="Helical" evidence="13">
    <location>
        <begin position="59"/>
        <end position="75"/>
    </location>
</feature>
<dbReference type="InterPro" id="IPR036097">
    <property type="entry name" value="HisK_dim/P_sf"/>
</dbReference>
<dbReference type="RefSeq" id="WP_413277015.1">
    <property type="nucleotide sequence ID" value="NZ_JBHFNT010000071.1"/>
</dbReference>
<comment type="catalytic activity">
    <reaction evidence="1">
        <text>ATP + protein L-histidine = ADP + protein N-phospho-L-histidine.</text>
        <dbReference type="EC" id="2.7.13.3"/>
    </reaction>
</comment>
<name>A0ABV4WHN3_9CYAN</name>
<comment type="subcellular location">
    <subcellularLocation>
        <location evidence="2">Membrane</location>
        <topology evidence="2">Multi-pass membrane protein</topology>
    </subcellularLocation>
</comment>
<organism evidence="16 17">
    <name type="scientific">Floridaenema evergladense BLCC-F167</name>
    <dbReference type="NCBI Taxonomy" id="3153639"/>
    <lineage>
        <taxon>Bacteria</taxon>
        <taxon>Bacillati</taxon>
        <taxon>Cyanobacteriota</taxon>
        <taxon>Cyanophyceae</taxon>
        <taxon>Oscillatoriophycideae</taxon>
        <taxon>Aerosakkonematales</taxon>
        <taxon>Aerosakkonemataceae</taxon>
        <taxon>Floridanema</taxon>
        <taxon>Floridanema evergladense</taxon>
    </lineage>
</organism>
<dbReference type="SMART" id="SM00387">
    <property type="entry name" value="HATPase_c"/>
    <property type="match status" value="1"/>
</dbReference>
<dbReference type="InterPro" id="IPR038318">
    <property type="entry name" value="KdpD_sf"/>
</dbReference>
<dbReference type="Pfam" id="PF13493">
    <property type="entry name" value="DUF4118"/>
    <property type="match status" value="1"/>
</dbReference>
<keyword evidence="9 16" id="KW-0067">ATP-binding</keyword>
<evidence type="ECO:0000256" key="10">
    <source>
        <dbReference type="ARBA" id="ARBA00022989"/>
    </source>
</evidence>
<dbReference type="PANTHER" id="PTHR43547">
    <property type="entry name" value="TWO-COMPONENT HISTIDINE KINASE"/>
    <property type="match status" value="1"/>
</dbReference>
<dbReference type="EC" id="2.7.13.3" evidence="3"/>
<keyword evidence="8" id="KW-0418">Kinase</keyword>
<dbReference type="InterPro" id="IPR035965">
    <property type="entry name" value="PAS-like_dom_sf"/>
</dbReference>
<keyword evidence="10 13" id="KW-1133">Transmembrane helix</keyword>
<dbReference type="NCBIfam" id="TIGR00229">
    <property type="entry name" value="sensory_box"/>
    <property type="match status" value="1"/>
</dbReference>
<dbReference type="Gene3D" id="1.10.287.130">
    <property type="match status" value="1"/>
</dbReference>
<feature type="domain" description="PAS" evidence="15">
    <location>
        <begin position="144"/>
        <end position="214"/>
    </location>
</feature>
<dbReference type="InterPro" id="IPR013656">
    <property type="entry name" value="PAS_4"/>
</dbReference>
<dbReference type="Pfam" id="PF08448">
    <property type="entry name" value="PAS_4"/>
    <property type="match status" value="1"/>
</dbReference>
<keyword evidence="4" id="KW-0597">Phosphoprotein</keyword>
<dbReference type="Pfam" id="PF00512">
    <property type="entry name" value="HisKA"/>
    <property type="match status" value="1"/>
</dbReference>
<keyword evidence="12 13" id="KW-0472">Membrane</keyword>
<dbReference type="SUPFAM" id="SSF55874">
    <property type="entry name" value="ATPase domain of HSP90 chaperone/DNA topoisomerase II/histidine kinase"/>
    <property type="match status" value="1"/>
</dbReference>
<evidence type="ECO:0000256" key="6">
    <source>
        <dbReference type="ARBA" id="ARBA00022692"/>
    </source>
</evidence>
<dbReference type="Gene3D" id="1.20.120.620">
    <property type="entry name" value="Backbone structure of the membrane domain of e. Coli histidine kinase receptor kdpd"/>
    <property type="match status" value="1"/>
</dbReference>
<evidence type="ECO:0000256" key="2">
    <source>
        <dbReference type="ARBA" id="ARBA00004141"/>
    </source>
</evidence>
<dbReference type="CDD" id="cd00130">
    <property type="entry name" value="PAS"/>
    <property type="match status" value="1"/>
</dbReference>
<evidence type="ECO:0000256" key="7">
    <source>
        <dbReference type="ARBA" id="ARBA00022741"/>
    </source>
</evidence>
<dbReference type="InterPro" id="IPR003661">
    <property type="entry name" value="HisK_dim/P_dom"/>
</dbReference>
<keyword evidence="17" id="KW-1185">Reference proteome</keyword>
<dbReference type="Gene3D" id="3.30.450.20">
    <property type="entry name" value="PAS domain"/>
    <property type="match status" value="1"/>
</dbReference>
<keyword evidence="11" id="KW-0902">Two-component regulatory system</keyword>
<dbReference type="InterPro" id="IPR036890">
    <property type="entry name" value="HATPase_C_sf"/>
</dbReference>
<dbReference type="SMART" id="SM00388">
    <property type="entry name" value="HisKA"/>
    <property type="match status" value="1"/>
</dbReference>
<dbReference type="Gene3D" id="3.30.565.10">
    <property type="entry name" value="Histidine kinase-like ATPase, C-terminal domain"/>
    <property type="match status" value="1"/>
</dbReference>
<evidence type="ECO:0000313" key="17">
    <source>
        <dbReference type="Proteomes" id="UP001576780"/>
    </source>
</evidence>
<reference evidence="16 17" key="1">
    <citation type="submission" date="2024-09" db="EMBL/GenBank/DDBJ databases">
        <title>Floridaenema gen nov. (Aerosakkonemataceae, Aerosakkonematales ord. nov., Cyanobacteria) from benthic tropical and subtropical fresh waters, with the description of four new species.</title>
        <authorList>
            <person name="Moretto J.A."/>
            <person name="Berthold D.E."/>
            <person name="Lefler F.W."/>
            <person name="Huang I.-S."/>
            <person name="Laughinghouse H. IV."/>
        </authorList>
    </citation>
    <scope>NUCLEOTIDE SEQUENCE [LARGE SCALE GENOMIC DNA]</scope>
    <source>
        <strain evidence="16 17">BLCC-F167</strain>
    </source>
</reference>
<evidence type="ECO:0000256" key="8">
    <source>
        <dbReference type="ARBA" id="ARBA00022777"/>
    </source>
</evidence>
<comment type="caution">
    <text evidence="16">The sequence shown here is derived from an EMBL/GenBank/DDBJ whole genome shotgun (WGS) entry which is preliminary data.</text>
</comment>
<keyword evidence="6 13" id="KW-0812">Transmembrane</keyword>
<evidence type="ECO:0000313" key="16">
    <source>
        <dbReference type="EMBL" id="MFB2834583.1"/>
    </source>
</evidence>
<sequence length="523" mass="58724">MQKIASSGFHLYGFTFFVDLLVVSIMYLLNQVIDVTTSAFVLFFAPVIITAWYFGLKAAVFSTVLTGLAIVYFFLPPINSLILGEEGVIQASLFLFQSFLFITPVTLLQNKSTLTKLVETPQNQEQCFDYVTKLEETKAALWQSQSWLQTIVENSPNAIYIKDLDGRYLLFNHQCETVFNVSRCQVIGKTDYDFLPDEIAEAYRCNDRQVIELGKSLEFEEFCIINSQPVTVLSLKYPLYNCEGILYGICGITTEISDCKHMEETLIKQAEELAKINRIKDDFLTTVSHELRTPLNAILGWSQVLRSGKLSDTIVAKALETIERNARSQKQLIEDILDVSQIITGKLHLQISLIDIVPIIETVINISLPSVVAKQLQLRFVHDEVKDKILGDSDRLQQVIWNLLSNAIKFTPSGGSIEINLKIEEWQKTTEQQNLACASSLLKFVVIEVKDTGIGIKPEFLPFVFDRFRQADGSTTRSYGGLGLGLAIVRHIVELHGGVIYVQSEGEAKGATFTVKLPLVNNL</sequence>
<dbReference type="SUPFAM" id="SSF55785">
    <property type="entry name" value="PYP-like sensor domain (PAS domain)"/>
    <property type="match status" value="1"/>
</dbReference>
<evidence type="ECO:0000256" key="11">
    <source>
        <dbReference type="ARBA" id="ARBA00023012"/>
    </source>
</evidence>
<evidence type="ECO:0000256" key="4">
    <source>
        <dbReference type="ARBA" id="ARBA00022553"/>
    </source>
</evidence>
<evidence type="ECO:0000256" key="9">
    <source>
        <dbReference type="ARBA" id="ARBA00022840"/>
    </source>
</evidence>
<dbReference type="InterPro" id="IPR000014">
    <property type="entry name" value="PAS"/>
</dbReference>
<dbReference type="Pfam" id="PF02518">
    <property type="entry name" value="HATPase_c"/>
    <property type="match status" value="1"/>
</dbReference>
<dbReference type="PROSITE" id="PS50109">
    <property type="entry name" value="HIS_KIN"/>
    <property type="match status" value="1"/>
</dbReference>
<dbReference type="InterPro" id="IPR005467">
    <property type="entry name" value="His_kinase_dom"/>
</dbReference>
<evidence type="ECO:0000256" key="1">
    <source>
        <dbReference type="ARBA" id="ARBA00000085"/>
    </source>
</evidence>
<dbReference type="SMART" id="SM00091">
    <property type="entry name" value="PAS"/>
    <property type="match status" value="1"/>
</dbReference>
<dbReference type="CDD" id="cd00082">
    <property type="entry name" value="HisKA"/>
    <property type="match status" value="1"/>
</dbReference>
<dbReference type="GO" id="GO:0005524">
    <property type="term" value="F:ATP binding"/>
    <property type="evidence" value="ECO:0007669"/>
    <property type="project" value="UniProtKB-KW"/>
</dbReference>
<feature type="domain" description="Histidine kinase" evidence="14">
    <location>
        <begin position="286"/>
        <end position="521"/>
    </location>
</feature>
<evidence type="ECO:0000259" key="15">
    <source>
        <dbReference type="PROSITE" id="PS50112"/>
    </source>
</evidence>
<evidence type="ECO:0000256" key="5">
    <source>
        <dbReference type="ARBA" id="ARBA00022679"/>
    </source>
</evidence>
<protein>
    <recommendedName>
        <fullName evidence="3">histidine kinase</fullName>
        <ecNumber evidence="3">2.7.13.3</ecNumber>
    </recommendedName>
</protein>
<dbReference type="SUPFAM" id="SSF47384">
    <property type="entry name" value="Homodimeric domain of signal transducing histidine kinase"/>
    <property type="match status" value="1"/>
</dbReference>
<dbReference type="PANTHER" id="PTHR43547:SF2">
    <property type="entry name" value="HYBRID SIGNAL TRANSDUCTION HISTIDINE KINASE C"/>
    <property type="match status" value="1"/>
</dbReference>
<proteinExistence type="predicted"/>
<gene>
    <name evidence="16" type="ORF">ACE1CA_08620</name>
</gene>
<dbReference type="PROSITE" id="PS50112">
    <property type="entry name" value="PAS"/>
    <property type="match status" value="1"/>
</dbReference>
<evidence type="ECO:0000259" key="14">
    <source>
        <dbReference type="PROSITE" id="PS50109"/>
    </source>
</evidence>
<dbReference type="EMBL" id="JBHFNT010000071">
    <property type="protein sequence ID" value="MFB2834583.1"/>
    <property type="molecule type" value="Genomic_DNA"/>
</dbReference>
<accession>A0ABV4WHN3</accession>